<organism evidence="2">
    <name type="scientific">Micromonas pusilla</name>
    <name type="common">Picoplanktonic green alga</name>
    <name type="synonym">Chromulina pusilla</name>
    <dbReference type="NCBI Taxonomy" id="38833"/>
    <lineage>
        <taxon>Eukaryota</taxon>
        <taxon>Viridiplantae</taxon>
        <taxon>Chlorophyta</taxon>
        <taxon>Mamiellophyceae</taxon>
        <taxon>Mamiellales</taxon>
        <taxon>Mamiellaceae</taxon>
        <taxon>Micromonas</taxon>
    </lineage>
</organism>
<feature type="region of interest" description="Disordered" evidence="1">
    <location>
        <begin position="44"/>
        <end position="116"/>
    </location>
</feature>
<feature type="compositionally biased region" description="Basic and acidic residues" evidence="1">
    <location>
        <begin position="70"/>
        <end position="85"/>
    </location>
</feature>
<sequence>MGLDNSVHDRNIPSFNAEDHHISKFDRVFFMKKEQDVATLERWLHRPAEDDDDRRATPSEQNQTLPYHQSRRDYKPKANELKDKVTTLQRSKPFQDFSRGRRHRDRLSPCQSVGDG</sequence>
<evidence type="ECO:0000256" key="1">
    <source>
        <dbReference type="SAM" id="MobiDB-lite"/>
    </source>
</evidence>
<proteinExistence type="predicted"/>
<dbReference type="EMBL" id="HBEQ01006378">
    <property type="protein sequence ID" value="CAD8517627.1"/>
    <property type="molecule type" value="Transcribed_RNA"/>
</dbReference>
<feature type="compositionally biased region" description="Basic and acidic residues" evidence="1">
    <location>
        <begin position="44"/>
        <end position="57"/>
    </location>
</feature>
<dbReference type="AlphaFoldDB" id="A0A7S0NK93"/>
<name>A0A7S0NK93_MICPS</name>
<accession>A0A7S0NK93</accession>
<protein>
    <submittedName>
        <fullName evidence="2">Uncharacterized protein</fullName>
    </submittedName>
</protein>
<reference evidence="2" key="1">
    <citation type="submission" date="2021-01" db="EMBL/GenBank/DDBJ databases">
        <authorList>
            <person name="Corre E."/>
            <person name="Pelletier E."/>
            <person name="Niang G."/>
            <person name="Scheremetjew M."/>
            <person name="Finn R."/>
            <person name="Kale V."/>
            <person name="Holt S."/>
            <person name="Cochrane G."/>
            <person name="Meng A."/>
            <person name="Brown T."/>
            <person name="Cohen L."/>
        </authorList>
    </citation>
    <scope>NUCLEOTIDE SEQUENCE</scope>
    <source>
        <strain evidence="2">CCMP1723</strain>
    </source>
</reference>
<evidence type="ECO:0000313" key="2">
    <source>
        <dbReference type="EMBL" id="CAD8517627.1"/>
    </source>
</evidence>
<feature type="compositionally biased region" description="Polar residues" evidence="1">
    <location>
        <begin position="58"/>
        <end position="67"/>
    </location>
</feature>
<gene>
    <name evidence="2" type="ORF">MCOM1403_LOCUS5053</name>
</gene>